<dbReference type="Proteomes" id="UP000642107">
    <property type="component" value="Unassembled WGS sequence"/>
</dbReference>
<dbReference type="Gene3D" id="1.10.287.1080">
    <property type="entry name" value="MazG-like"/>
    <property type="match status" value="1"/>
</dbReference>
<accession>A0ABR9DM87</accession>
<keyword evidence="3" id="KW-1185">Reference proteome</keyword>
<dbReference type="EMBL" id="JACZDF010000001">
    <property type="protein sequence ID" value="MBD9698250.1"/>
    <property type="molecule type" value="Genomic_DNA"/>
</dbReference>
<feature type="domain" description="NTP pyrophosphohydrolase MazG-like" evidence="1">
    <location>
        <begin position="27"/>
        <end position="102"/>
    </location>
</feature>
<gene>
    <name evidence="2" type="ORF">IGS67_01915</name>
</gene>
<dbReference type="InterPro" id="IPR048015">
    <property type="entry name" value="NTP-PPase_MazG-like_N"/>
</dbReference>
<evidence type="ECO:0000313" key="3">
    <source>
        <dbReference type="Proteomes" id="UP000642107"/>
    </source>
</evidence>
<dbReference type="CDD" id="cd11528">
    <property type="entry name" value="NTP-PPase_MazG_Nterm"/>
    <property type="match status" value="1"/>
</dbReference>
<dbReference type="InterPro" id="IPR004518">
    <property type="entry name" value="MazG-like_dom"/>
</dbReference>
<dbReference type="InterPro" id="IPR011551">
    <property type="entry name" value="NTP_PyrPHydrolase_MazG"/>
</dbReference>
<reference evidence="2 3" key="1">
    <citation type="submission" date="2020-09" db="EMBL/GenBank/DDBJ databases">
        <title>Flavimobilis rhizosphaerae sp. nov., isolated from rhizosphere soil of Spartina alterniflora.</title>
        <authorList>
            <person name="Hanqin C."/>
        </authorList>
    </citation>
    <scope>NUCLEOTIDE SEQUENCE [LARGE SCALE GENOMIC DNA]</scope>
    <source>
        <strain evidence="2 3">GY 10621</strain>
    </source>
</reference>
<evidence type="ECO:0000259" key="1">
    <source>
        <dbReference type="Pfam" id="PF03819"/>
    </source>
</evidence>
<proteinExistence type="predicted"/>
<dbReference type="SUPFAM" id="SSF101386">
    <property type="entry name" value="all-alpha NTP pyrophosphatases"/>
    <property type="match status" value="1"/>
</dbReference>
<dbReference type="PANTHER" id="PTHR30522:SF0">
    <property type="entry name" value="NUCLEOSIDE TRIPHOSPHATE PYROPHOSPHOHYDROLASE"/>
    <property type="match status" value="1"/>
</dbReference>
<dbReference type="Pfam" id="PF03819">
    <property type="entry name" value="MazG"/>
    <property type="match status" value="1"/>
</dbReference>
<comment type="caution">
    <text evidence="2">The sequence shown here is derived from an EMBL/GenBank/DDBJ whole genome shotgun (WGS) entry which is preliminary data.</text>
</comment>
<organism evidence="2 3">
    <name type="scientific">Flavimobilis rhizosphaerae</name>
    <dbReference type="NCBI Taxonomy" id="2775421"/>
    <lineage>
        <taxon>Bacteria</taxon>
        <taxon>Bacillati</taxon>
        <taxon>Actinomycetota</taxon>
        <taxon>Actinomycetes</taxon>
        <taxon>Micrococcales</taxon>
        <taxon>Jonesiaceae</taxon>
        <taxon>Flavimobilis</taxon>
    </lineage>
</organism>
<dbReference type="PANTHER" id="PTHR30522">
    <property type="entry name" value="NUCLEOSIDE TRIPHOSPHATE PYROPHOSPHOHYDROLASE"/>
    <property type="match status" value="1"/>
</dbReference>
<name>A0ABR9DM87_9MICO</name>
<protein>
    <submittedName>
        <fullName evidence="2">MazG family protein</fullName>
    </submittedName>
</protein>
<evidence type="ECO:0000313" key="2">
    <source>
        <dbReference type="EMBL" id="MBD9698250.1"/>
    </source>
</evidence>
<dbReference type="RefSeq" id="WP_192277279.1">
    <property type="nucleotide sequence ID" value="NZ_JACZDF010000001.1"/>
</dbReference>
<sequence length="228" mass="24637">MSDAWDDLVSTMDRLRSPGGCPWDAEQTHESLVRYLLEESAELAEAIETGDREGLREELGDVLLQVVFHARVAQEDADDPFDVEDVVRDLTTKLVHRHPHVFAGTPLGDLDAQWDALKAREKRRESVLDGIPAGLGALAAAQKVRGRLRRAGLLEAALGDLHGGDPASGEVGARTAGGELGERLVELVAEADAAGVDLESELRVRTARLTAVARRVEREGAVAEEARD</sequence>